<reference evidence="1" key="1">
    <citation type="submission" date="2009-04" db="EMBL/GenBank/DDBJ databases">
        <authorList>
            <person name="Weinstock G."/>
            <person name="Sodergren E."/>
            <person name="Clifton S."/>
            <person name="Fulton L."/>
            <person name="Fulton B."/>
            <person name="Courtney L."/>
            <person name="Fronick C."/>
            <person name="Harrison M."/>
            <person name="Strong C."/>
            <person name="Farmer C."/>
            <person name="Delahaunty K."/>
            <person name="Markovic C."/>
            <person name="Hall O."/>
            <person name="Minx P."/>
            <person name="Tomlinson C."/>
            <person name="Mitreva M."/>
            <person name="Nelson J."/>
            <person name="Hou S."/>
            <person name="Wollam A."/>
            <person name="Pepin K.H."/>
            <person name="Johnson M."/>
            <person name="Bhonagiri V."/>
            <person name="Nash W.E."/>
            <person name="Warren W."/>
            <person name="Chinwalla A."/>
            <person name="Mardis E.R."/>
            <person name="Wilson R.K."/>
        </authorList>
    </citation>
    <scope>NUCLEOTIDE SEQUENCE [LARGE SCALE GENOMIC DNA]</scope>
    <source>
        <strain evidence="1">DSM 14600</strain>
    </source>
</reference>
<evidence type="ECO:0000313" key="1">
    <source>
        <dbReference type="EMBL" id="EEP27270.1"/>
    </source>
</evidence>
<name>C4GE18_9FIRM</name>
<protein>
    <recommendedName>
        <fullName evidence="3">DUF262 domain-containing protein</fullName>
    </recommendedName>
</protein>
<gene>
    <name evidence="1" type="ORF">GCWU000342_01964</name>
</gene>
<evidence type="ECO:0008006" key="3">
    <source>
        <dbReference type="Google" id="ProtNLM"/>
    </source>
</evidence>
<dbReference type="PANTHER" id="PTHR37292:SF2">
    <property type="entry name" value="DUF262 DOMAIN-CONTAINING PROTEIN"/>
    <property type="match status" value="1"/>
</dbReference>
<dbReference type="Proteomes" id="UP000003494">
    <property type="component" value="Unassembled WGS sequence"/>
</dbReference>
<dbReference type="eggNOG" id="COG1479">
    <property type="taxonomic scope" value="Bacteria"/>
</dbReference>
<organism evidence="1 2">
    <name type="scientific">Shuttleworthella satelles DSM 14600</name>
    <dbReference type="NCBI Taxonomy" id="626523"/>
    <lineage>
        <taxon>Bacteria</taxon>
        <taxon>Bacillati</taxon>
        <taxon>Bacillota</taxon>
        <taxon>Clostridia</taxon>
        <taxon>Lachnospirales</taxon>
        <taxon>Lachnospiraceae</taxon>
        <taxon>Shuttleworthella</taxon>
    </lineage>
</organism>
<comment type="caution">
    <text evidence="1">The sequence shown here is derived from an EMBL/GenBank/DDBJ whole genome shotgun (WGS) entry which is preliminary data.</text>
</comment>
<sequence>MKTNDRPLTDLMKAVDNGAAQLPDFQRGWVWDDGRIKALILSVIHNFPVGAAM</sequence>
<dbReference type="HOGENOM" id="CLU_3066182_0_0_9"/>
<dbReference type="STRING" id="626523.GCWU000342_01964"/>
<dbReference type="RefSeq" id="WP_006906945.1">
    <property type="nucleotide sequence ID" value="NZ_GG665867.1"/>
</dbReference>
<keyword evidence="2" id="KW-1185">Reference proteome</keyword>
<dbReference type="EMBL" id="ACIP02000007">
    <property type="protein sequence ID" value="EEP27270.1"/>
    <property type="molecule type" value="Genomic_DNA"/>
</dbReference>
<proteinExistence type="predicted"/>
<evidence type="ECO:0000313" key="2">
    <source>
        <dbReference type="Proteomes" id="UP000003494"/>
    </source>
</evidence>
<dbReference type="AlphaFoldDB" id="C4GE18"/>
<accession>C4GE18</accession>
<dbReference type="PANTHER" id="PTHR37292">
    <property type="entry name" value="VNG6097C"/>
    <property type="match status" value="1"/>
</dbReference>